<gene>
    <name evidence="1" type="ORF">BT96DRAFT_488139</name>
</gene>
<accession>A0A6A4GNP8</accession>
<dbReference type="AlphaFoldDB" id="A0A6A4GNP8"/>
<evidence type="ECO:0000313" key="2">
    <source>
        <dbReference type="Proteomes" id="UP000799118"/>
    </source>
</evidence>
<protein>
    <submittedName>
        <fullName evidence="1">Uncharacterized protein</fullName>
    </submittedName>
</protein>
<dbReference type="Proteomes" id="UP000799118">
    <property type="component" value="Unassembled WGS sequence"/>
</dbReference>
<sequence>MRTHLSKLCGKDQRDIARHFGRTPFLFKPFKSLSFPLCFFFTPPLLPFLSCFLNPLTPSINDSSRSVMTAKAWPQSEILVNLAGPVNIYATSPSLYS</sequence>
<organism evidence="1 2">
    <name type="scientific">Gymnopus androsaceus JB14</name>
    <dbReference type="NCBI Taxonomy" id="1447944"/>
    <lineage>
        <taxon>Eukaryota</taxon>
        <taxon>Fungi</taxon>
        <taxon>Dikarya</taxon>
        <taxon>Basidiomycota</taxon>
        <taxon>Agaricomycotina</taxon>
        <taxon>Agaricomycetes</taxon>
        <taxon>Agaricomycetidae</taxon>
        <taxon>Agaricales</taxon>
        <taxon>Marasmiineae</taxon>
        <taxon>Omphalotaceae</taxon>
        <taxon>Gymnopus</taxon>
    </lineage>
</organism>
<reference evidence="1" key="1">
    <citation type="journal article" date="2019" name="Environ. Microbiol.">
        <title>Fungal ecological strategies reflected in gene transcription - a case study of two litter decomposers.</title>
        <authorList>
            <person name="Barbi F."/>
            <person name="Kohler A."/>
            <person name="Barry K."/>
            <person name="Baskaran P."/>
            <person name="Daum C."/>
            <person name="Fauchery L."/>
            <person name="Ihrmark K."/>
            <person name="Kuo A."/>
            <person name="LaButti K."/>
            <person name="Lipzen A."/>
            <person name="Morin E."/>
            <person name="Grigoriev I.V."/>
            <person name="Henrissat B."/>
            <person name="Lindahl B."/>
            <person name="Martin F."/>
        </authorList>
    </citation>
    <scope>NUCLEOTIDE SEQUENCE</scope>
    <source>
        <strain evidence="1">JB14</strain>
    </source>
</reference>
<keyword evidence="2" id="KW-1185">Reference proteome</keyword>
<dbReference type="EMBL" id="ML769803">
    <property type="protein sequence ID" value="KAE9387391.1"/>
    <property type="molecule type" value="Genomic_DNA"/>
</dbReference>
<proteinExistence type="predicted"/>
<evidence type="ECO:0000313" key="1">
    <source>
        <dbReference type="EMBL" id="KAE9387391.1"/>
    </source>
</evidence>
<name>A0A6A4GNP8_9AGAR</name>